<dbReference type="InterPro" id="IPR002048">
    <property type="entry name" value="EF_hand_dom"/>
</dbReference>
<dbReference type="InterPro" id="IPR015943">
    <property type="entry name" value="WD40/YVTN_repeat-like_dom_sf"/>
</dbReference>
<dbReference type="Gene3D" id="1.10.238.10">
    <property type="entry name" value="EF-hand"/>
    <property type="match status" value="1"/>
</dbReference>
<evidence type="ECO:0000313" key="7">
    <source>
        <dbReference type="Proteomes" id="UP001178461"/>
    </source>
</evidence>
<dbReference type="PROSITE" id="PS50082">
    <property type="entry name" value="WD_REPEATS_2"/>
    <property type="match status" value="6"/>
</dbReference>
<dbReference type="InterPro" id="IPR036322">
    <property type="entry name" value="WD40_repeat_dom_sf"/>
</dbReference>
<dbReference type="CDD" id="cd00200">
    <property type="entry name" value="WD40"/>
    <property type="match status" value="1"/>
</dbReference>
<dbReference type="InterPro" id="IPR011047">
    <property type="entry name" value="Quinoprotein_ADH-like_sf"/>
</dbReference>
<evidence type="ECO:0000256" key="4">
    <source>
        <dbReference type="SAM" id="MobiDB-lite"/>
    </source>
</evidence>
<dbReference type="Pfam" id="PF00400">
    <property type="entry name" value="WD40"/>
    <property type="match status" value="6"/>
</dbReference>
<gene>
    <name evidence="6" type="ORF">PODLI_1B040268</name>
</gene>
<dbReference type="AlphaFoldDB" id="A0AA35P4Y6"/>
<accession>A0AA35P4Y6</accession>
<keyword evidence="1 3" id="KW-0853">WD repeat</keyword>
<evidence type="ECO:0000256" key="3">
    <source>
        <dbReference type="PROSITE-ProRule" id="PRU00221"/>
    </source>
</evidence>
<sequence length="1086" mass="122665">MISGARMPLGRKVRPSSASGHLETSTLSSILNELRETTDTTDLLFRRAQTSLGGRRLPAASPVSLSSFSEAREEEIEQLPEWLLRELLKGQQRSHSIGLMENILESESVHHRVDSSRSQWKGKIEQQVTLEQLQKLHVAFQDLEINGHKYLDVENFKRTLKKCMGSQNASDEQIEKLFMKIDCSATGRIRWHDFCTYMQLEYAEQHESSARLKAVSFALPATIKEIPHGEPVLKICSLLDSTLITAREDGHISFWSPQLKLIRSKMVFEKAYRKSKWLMDFTVMTPYNKLILGTGDRELQLYESSNFEPYFQISGLEAIPLNVDYCYTDRDECMILYGDDQGCVNILLICSVGEVLRTWKKLPKSENLPSISLENAALSPNVTYIRWKVHGDWVTQLKYYDSIKAVISASSHEPTAIVIGCVVGATNVEQQMREIKEHRKDSKARKAQSVLGSPSHRAEGDQIVFRVHKGVKTFALSKKNNLLVTGGMDRIIRMWNPYMPGRPTGMLRGHMAPVFYVHISEEDKIFSMSTDNTVKIWDVEDQTCLFTACSKNSGIKGEISACHYIPGVRSLCVATDTLAILHLRLRLPPDPHLVTSHKKPVLCCKFNEVFRHVVSCCEGSVVKVWDFDSGKHLFEFGNAHGGSAVTCLAFDPSRRRLITGGRDGCLNVWNYNNGHCLHTLKREDKSDEVCDCTYVEVNKNKYIVGVGWDRRINLFYDSTENFHHFQKPQAHWQDDINRGHKEDILCIAQCPPTLLATSSYDGEIIVWNMMSGHICHKFHTSVAAASVSTKSVDASVSRVIFLKTRAVKFESAAASLVSNGPQGHLYFWSLRTGDPLIASFAPSRGKSLITGIAVTADDSYLYAADEDGYVYVHDIKDYALQDPEQEAPKYVNHWRAHLNLVPSLEVIDEENILLSCSTDRTVRLWSLDGEYIGTFGQAEPWEIFTPSSWKHPMVPYEILIDPQSMPIHPVLEGKPSDLQLPEQEKRTQDAVTPKEAISNPRLSPAPVTSEDIQDEISKRLYANTSSRRLKHERSKLLNRRVSHGGPNTYRTINYYEIDSFPGNCRKPDLSVLGTDIFSANYKGAAE</sequence>
<dbReference type="Proteomes" id="UP001178461">
    <property type="component" value="Chromosome 4"/>
</dbReference>
<dbReference type="InterPro" id="IPR001680">
    <property type="entry name" value="WD40_rpt"/>
</dbReference>
<evidence type="ECO:0000256" key="1">
    <source>
        <dbReference type="ARBA" id="ARBA00022574"/>
    </source>
</evidence>
<feature type="repeat" description="WD" evidence="3">
    <location>
        <begin position="643"/>
        <end position="679"/>
    </location>
</feature>
<feature type="region of interest" description="Disordered" evidence="4">
    <location>
        <begin position="974"/>
        <end position="1010"/>
    </location>
</feature>
<proteinExistence type="predicted"/>
<dbReference type="PRINTS" id="PR00320">
    <property type="entry name" value="GPROTEINBRPT"/>
</dbReference>
<feature type="repeat" description="WD" evidence="3">
    <location>
        <begin position="894"/>
        <end position="928"/>
    </location>
</feature>
<keyword evidence="7" id="KW-1185">Reference proteome</keyword>
<dbReference type="Pfam" id="PF13499">
    <property type="entry name" value="EF-hand_7"/>
    <property type="match status" value="1"/>
</dbReference>
<dbReference type="Gene3D" id="2.130.10.10">
    <property type="entry name" value="YVTN repeat-like/Quinoprotein amine dehydrogenase"/>
    <property type="match status" value="4"/>
</dbReference>
<evidence type="ECO:0000313" key="6">
    <source>
        <dbReference type="EMBL" id="CAI5773095.1"/>
    </source>
</evidence>
<evidence type="ECO:0000259" key="5">
    <source>
        <dbReference type="PROSITE" id="PS50222"/>
    </source>
</evidence>
<dbReference type="PANTHER" id="PTHR44324">
    <property type="entry name" value="WD40 REPEAT DOMAIN 95"/>
    <property type="match status" value="1"/>
</dbReference>
<feature type="region of interest" description="Disordered" evidence="4">
    <location>
        <begin position="1"/>
        <end position="24"/>
    </location>
</feature>
<feature type="repeat" description="WD" evidence="3">
    <location>
        <begin position="594"/>
        <end position="635"/>
    </location>
</feature>
<dbReference type="PANTHER" id="PTHR44324:SF4">
    <property type="entry name" value="WD40 REPEAT DOMAIN 95"/>
    <property type="match status" value="1"/>
</dbReference>
<protein>
    <submittedName>
        <fullName evidence="6">Repeat-containing on Y chromosome-like isoform X1</fullName>
    </submittedName>
</protein>
<reference evidence="6" key="1">
    <citation type="submission" date="2022-12" db="EMBL/GenBank/DDBJ databases">
        <authorList>
            <person name="Alioto T."/>
            <person name="Alioto T."/>
            <person name="Gomez Garrido J."/>
        </authorList>
    </citation>
    <scope>NUCLEOTIDE SEQUENCE</scope>
</reference>
<dbReference type="InterPro" id="IPR051242">
    <property type="entry name" value="WD-EF-hand_domain"/>
</dbReference>
<dbReference type="GO" id="GO:0005509">
    <property type="term" value="F:calcium ion binding"/>
    <property type="evidence" value="ECO:0007669"/>
    <property type="project" value="InterPro"/>
</dbReference>
<dbReference type="SUPFAM" id="SSF50998">
    <property type="entry name" value="Quinoprotein alcohol dehydrogenase-like"/>
    <property type="match status" value="1"/>
</dbReference>
<dbReference type="PROSITE" id="PS50294">
    <property type="entry name" value="WD_REPEATS_REGION"/>
    <property type="match status" value="3"/>
</dbReference>
<keyword evidence="2" id="KW-0677">Repeat</keyword>
<feature type="repeat" description="WD" evidence="3">
    <location>
        <begin position="737"/>
        <end position="777"/>
    </location>
</feature>
<feature type="repeat" description="WD" evidence="3">
    <location>
        <begin position="471"/>
        <end position="496"/>
    </location>
</feature>
<name>A0AA35P4Y6_9SAUR</name>
<dbReference type="InterPro" id="IPR011992">
    <property type="entry name" value="EF-hand-dom_pair"/>
</dbReference>
<dbReference type="SUPFAM" id="SSF47473">
    <property type="entry name" value="EF-hand"/>
    <property type="match status" value="1"/>
</dbReference>
<dbReference type="SUPFAM" id="SSF50978">
    <property type="entry name" value="WD40 repeat-like"/>
    <property type="match status" value="2"/>
</dbReference>
<feature type="domain" description="EF-hand" evidence="5">
    <location>
        <begin position="169"/>
        <end position="204"/>
    </location>
</feature>
<dbReference type="InterPro" id="IPR020472">
    <property type="entry name" value="WD40_PAC1"/>
</dbReference>
<evidence type="ECO:0000256" key="2">
    <source>
        <dbReference type="ARBA" id="ARBA00022737"/>
    </source>
</evidence>
<dbReference type="SMART" id="SM00320">
    <property type="entry name" value="WD40"/>
    <property type="match status" value="9"/>
</dbReference>
<dbReference type="PROSITE" id="PS00678">
    <property type="entry name" value="WD_REPEATS_1"/>
    <property type="match status" value="2"/>
</dbReference>
<dbReference type="EMBL" id="OX395129">
    <property type="protein sequence ID" value="CAI5773095.1"/>
    <property type="molecule type" value="Genomic_DNA"/>
</dbReference>
<feature type="repeat" description="WD" evidence="3">
    <location>
        <begin position="507"/>
        <end position="547"/>
    </location>
</feature>
<dbReference type="PROSITE" id="PS50222">
    <property type="entry name" value="EF_HAND_2"/>
    <property type="match status" value="1"/>
</dbReference>
<dbReference type="InterPro" id="IPR019775">
    <property type="entry name" value="WD40_repeat_CS"/>
</dbReference>
<organism evidence="6 7">
    <name type="scientific">Podarcis lilfordi</name>
    <name type="common">Lilford's wall lizard</name>
    <dbReference type="NCBI Taxonomy" id="74358"/>
    <lineage>
        <taxon>Eukaryota</taxon>
        <taxon>Metazoa</taxon>
        <taxon>Chordata</taxon>
        <taxon>Craniata</taxon>
        <taxon>Vertebrata</taxon>
        <taxon>Euteleostomi</taxon>
        <taxon>Lepidosauria</taxon>
        <taxon>Squamata</taxon>
        <taxon>Bifurcata</taxon>
        <taxon>Unidentata</taxon>
        <taxon>Episquamata</taxon>
        <taxon>Laterata</taxon>
        <taxon>Lacertibaenia</taxon>
        <taxon>Lacertidae</taxon>
        <taxon>Podarcis</taxon>
    </lineage>
</organism>